<dbReference type="AlphaFoldDB" id="A0ABD4SXU9"/>
<evidence type="ECO:0000313" key="2">
    <source>
        <dbReference type="Proteomes" id="UP000031561"/>
    </source>
</evidence>
<dbReference type="EMBL" id="JTHE03000001">
    <property type="protein sequence ID" value="MCM1981229.1"/>
    <property type="molecule type" value="Genomic_DNA"/>
</dbReference>
<gene>
    <name evidence="1" type="ORF">QQ91_0000050</name>
</gene>
<proteinExistence type="predicted"/>
<dbReference type="RefSeq" id="WP_166283716.1">
    <property type="nucleotide sequence ID" value="NZ_JTHE03000001.1"/>
</dbReference>
<organism evidence="1 2">
    <name type="scientific">Lyngbya confervoides BDU141951</name>
    <dbReference type="NCBI Taxonomy" id="1574623"/>
    <lineage>
        <taxon>Bacteria</taxon>
        <taxon>Bacillati</taxon>
        <taxon>Cyanobacteriota</taxon>
        <taxon>Cyanophyceae</taxon>
        <taxon>Oscillatoriophycideae</taxon>
        <taxon>Oscillatoriales</taxon>
        <taxon>Microcoleaceae</taxon>
        <taxon>Lyngbya</taxon>
    </lineage>
</organism>
<keyword evidence="2" id="KW-1185">Reference proteome</keyword>
<protein>
    <submittedName>
        <fullName evidence="1">Uncharacterized protein</fullName>
    </submittedName>
</protein>
<name>A0ABD4SXU9_9CYAN</name>
<sequence>MINRLNLGLVLALALLHLLNSHVAWLKRLSGYRWQSFGAGISLAYLVGEILPERNYSG</sequence>
<accession>A0ABD4SXU9</accession>
<evidence type="ECO:0000313" key="1">
    <source>
        <dbReference type="EMBL" id="MCM1981229.1"/>
    </source>
</evidence>
<reference evidence="1 2" key="1">
    <citation type="journal article" date="2015" name="Genome Announc.">
        <title>Draft Genome Sequence of Filamentous Marine Cyanobacterium Lyngbya confervoides Strain BDU141951.</title>
        <authorList>
            <person name="Chandrababunaidu M.M."/>
            <person name="Sen D."/>
            <person name="Tripathy S."/>
        </authorList>
    </citation>
    <scope>NUCLEOTIDE SEQUENCE [LARGE SCALE GENOMIC DNA]</scope>
    <source>
        <strain evidence="1 2">BDU141951</strain>
    </source>
</reference>
<comment type="caution">
    <text evidence="1">The sequence shown here is derived from an EMBL/GenBank/DDBJ whole genome shotgun (WGS) entry which is preliminary data.</text>
</comment>
<dbReference type="Proteomes" id="UP000031561">
    <property type="component" value="Unassembled WGS sequence"/>
</dbReference>